<evidence type="ECO:0000313" key="4">
    <source>
        <dbReference type="Proteomes" id="UP000264353"/>
    </source>
</evidence>
<reference evidence="3 4" key="1">
    <citation type="submission" date="2018-06" db="EMBL/GenBank/DDBJ databases">
        <title>WGS assembly of Brassica rapa FPsc.</title>
        <authorList>
            <person name="Bowman J."/>
            <person name="Kohchi T."/>
            <person name="Yamato K."/>
            <person name="Jenkins J."/>
            <person name="Shu S."/>
            <person name="Ishizaki K."/>
            <person name="Yamaoka S."/>
            <person name="Nishihama R."/>
            <person name="Nakamura Y."/>
            <person name="Berger F."/>
            <person name="Adam C."/>
            <person name="Aki S."/>
            <person name="Althoff F."/>
            <person name="Araki T."/>
            <person name="Arteaga-Vazquez M."/>
            <person name="Balasubrmanian S."/>
            <person name="Bauer D."/>
            <person name="Boehm C."/>
            <person name="Briginshaw L."/>
            <person name="Caballero-Perez J."/>
            <person name="Catarino B."/>
            <person name="Chen F."/>
            <person name="Chiyoda S."/>
            <person name="Chovatia M."/>
            <person name="Davies K."/>
            <person name="Delmans M."/>
            <person name="Demura T."/>
            <person name="Dierschke T."/>
            <person name="Dolan L."/>
            <person name="Dorantes-Acosta A."/>
            <person name="Eklund D."/>
            <person name="Florent S."/>
            <person name="Flores-Sandoval E."/>
            <person name="Fujiyama A."/>
            <person name="Fukuzawa H."/>
            <person name="Galik B."/>
            <person name="Grimanelli D."/>
            <person name="Grimwood J."/>
            <person name="Grossniklaus U."/>
            <person name="Hamada T."/>
            <person name="Haseloff J."/>
            <person name="Hetherington A."/>
            <person name="Higo A."/>
            <person name="Hirakawa Y."/>
            <person name="Hundley H."/>
            <person name="Ikeda Y."/>
            <person name="Inoue K."/>
            <person name="Inoue S."/>
            <person name="Ishida S."/>
            <person name="Jia Q."/>
            <person name="Kakita M."/>
            <person name="Kanazawa T."/>
            <person name="Kawai Y."/>
            <person name="Kawashima T."/>
            <person name="Kennedy M."/>
            <person name="Kinose K."/>
            <person name="Kinoshita T."/>
            <person name="Kohara Y."/>
            <person name="Koide E."/>
            <person name="Komatsu K."/>
            <person name="Kopischke S."/>
            <person name="Kubo M."/>
            <person name="Kyozuka J."/>
            <person name="Lagercrantz U."/>
            <person name="Lin S."/>
            <person name="Lindquist E."/>
            <person name="Lipzen A."/>
            <person name="Lu C."/>
            <person name="Luna E."/>
            <person name="Martienssen R."/>
            <person name="Minamino N."/>
            <person name="Mizutani M."/>
            <person name="Mizutani M."/>
            <person name="Mochizuki N."/>
            <person name="Monte I."/>
            <person name="Mosher R."/>
            <person name="Nagasaki H."/>
            <person name="Nakagami H."/>
            <person name="Naramoto S."/>
            <person name="Nishitani K."/>
            <person name="Ohtani M."/>
            <person name="Okamoto T."/>
            <person name="Okumura M."/>
            <person name="Phillips J."/>
            <person name="Pollak B."/>
            <person name="Reinders A."/>
            <person name="Roevekamp M."/>
            <person name="Sano R."/>
            <person name="Sawa S."/>
            <person name="Schmid M."/>
            <person name="Shirakawa M."/>
            <person name="Solano R."/>
            <person name="Spunde A."/>
            <person name="Suetsugu N."/>
            <person name="Sugano S."/>
            <person name="Sugiyama A."/>
            <person name="Sun R."/>
            <person name="Suzuki Y."/>
            <person name="Takenaka M."/>
            <person name="Takezawa D."/>
            <person name="Tomogane H."/>
            <person name="Tsuzuki M."/>
            <person name="Ueda T."/>
            <person name="Umeda M."/>
            <person name="Ward J."/>
            <person name="Watanabe Y."/>
            <person name="Yazaki K."/>
            <person name="Yokoyama R."/>
            <person name="Yoshitake Y."/>
            <person name="Yotsui I."/>
            <person name="Zachgo S."/>
            <person name="Schmutz J."/>
        </authorList>
    </citation>
    <scope>NUCLEOTIDE SEQUENCE [LARGE SCALE GENOMIC DNA]</scope>
    <source>
        <strain evidence="4">cv. B-3</strain>
    </source>
</reference>
<dbReference type="PANTHER" id="PTHR48449">
    <property type="entry name" value="DUF1985 DOMAIN-CONTAINING PROTEIN"/>
    <property type="match status" value="1"/>
</dbReference>
<organism evidence="3 4">
    <name type="scientific">Brassica campestris</name>
    <name type="common">Field mustard</name>
    <dbReference type="NCBI Taxonomy" id="3711"/>
    <lineage>
        <taxon>Eukaryota</taxon>
        <taxon>Viridiplantae</taxon>
        <taxon>Streptophyta</taxon>
        <taxon>Embryophyta</taxon>
        <taxon>Tracheophyta</taxon>
        <taxon>Spermatophyta</taxon>
        <taxon>Magnoliopsida</taxon>
        <taxon>eudicotyledons</taxon>
        <taxon>Gunneridae</taxon>
        <taxon>Pentapetalae</taxon>
        <taxon>rosids</taxon>
        <taxon>malvids</taxon>
        <taxon>Brassicales</taxon>
        <taxon>Brassicaceae</taxon>
        <taxon>Brassiceae</taxon>
        <taxon>Brassica</taxon>
    </lineage>
</organism>
<evidence type="ECO:0000259" key="2">
    <source>
        <dbReference type="Pfam" id="PF09331"/>
    </source>
</evidence>
<evidence type="ECO:0000313" key="3">
    <source>
        <dbReference type="EMBL" id="RID45687.1"/>
    </source>
</evidence>
<feature type="compositionally biased region" description="Low complexity" evidence="1">
    <location>
        <begin position="419"/>
        <end position="448"/>
    </location>
</feature>
<proteinExistence type="predicted"/>
<protein>
    <recommendedName>
        <fullName evidence="2">DUF1985 domain-containing protein</fullName>
    </recommendedName>
</protein>
<dbReference type="AlphaFoldDB" id="A0A397XXJ9"/>
<evidence type="ECO:0000256" key="1">
    <source>
        <dbReference type="SAM" id="MobiDB-lite"/>
    </source>
</evidence>
<dbReference type="Proteomes" id="UP000264353">
    <property type="component" value="Chromosome A9"/>
</dbReference>
<gene>
    <name evidence="3" type="ORF">BRARA_I02392</name>
</gene>
<accession>A0A397XXJ9</accession>
<name>A0A397XXJ9_BRACM</name>
<feature type="domain" description="DUF1985" evidence="2">
    <location>
        <begin position="74"/>
        <end position="192"/>
    </location>
</feature>
<feature type="compositionally biased region" description="Polar residues" evidence="1">
    <location>
        <begin position="375"/>
        <end position="396"/>
    </location>
</feature>
<dbReference type="EMBL" id="CM010636">
    <property type="protein sequence ID" value="RID45687.1"/>
    <property type="molecule type" value="Genomic_DNA"/>
</dbReference>
<dbReference type="Pfam" id="PF09331">
    <property type="entry name" value="DUF1985"/>
    <property type="match status" value="1"/>
</dbReference>
<dbReference type="InterPro" id="IPR015410">
    <property type="entry name" value="DUF1985"/>
</dbReference>
<dbReference type="PANTHER" id="PTHR48449:SF1">
    <property type="entry name" value="DUF1985 DOMAIN-CONTAINING PROTEIN"/>
    <property type="match status" value="1"/>
</dbReference>
<feature type="region of interest" description="Disordered" evidence="1">
    <location>
        <begin position="338"/>
        <end position="466"/>
    </location>
</feature>
<sequence>MMDQLPKTLSFKEGTETQVEKVNNTCRTSILKKVEKYIPEEYKEVLGDPLYAQVMAIYIQAQVFGESDPQLHLNPLRFSMQEFYAITSLKYIDEPDLEIDNWKYDKGFSSKLLKRGGNISLHQIRKVHLRSCNMWSHVDRLRLVYLCVIAGIVMAKDEKVWIPHKYIKLVMDFEKMRKYPWGLHSFDALVSSIIQARDAHKSYVVDGFSYALQIWLMEAIPDIGPLLGRKLREGVTSMRCRNWKGFAKVSYEDIISLESNFGSNGEVFTYISSNGNFDVVFSDEFDRPSEMRDARVDLMIEMHRKKYDWSKHVWVIKKLYNHLSTVLRNMVHLKKKLEKQRKNKFQDTGAESRKKRLLCQRSTEKIENLTRGEVLSSQTAHAAPASNPSHFATPASTGDAGATPASTHALASDSTRARAPTANPASTHTSAPATSRRRAPAPSCSGAPTLSHTCGPASSAKIRSQTKDPELSDVFGSLFDTLNVNLGTQEHLQKTMGNLTQESHVNGFDPSQEKQSEEPSAFTMPITSFRDLQPPFLNDRDDQEVRCKDIDYELVFVLEDKFSKLSEWILKPKVLQIGSSKFDAKLASRIMGLMNG</sequence>